<keyword evidence="2 7" id="KW-0349">Heme</keyword>
<dbReference type="GO" id="GO:0005506">
    <property type="term" value="F:iron ion binding"/>
    <property type="evidence" value="ECO:0007669"/>
    <property type="project" value="InterPro"/>
</dbReference>
<keyword evidence="3 7" id="KW-0479">Metal-binding</keyword>
<dbReference type="SUPFAM" id="SSF48264">
    <property type="entry name" value="Cytochrome P450"/>
    <property type="match status" value="1"/>
</dbReference>
<evidence type="ECO:0000256" key="4">
    <source>
        <dbReference type="ARBA" id="ARBA00023002"/>
    </source>
</evidence>
<dbReference type="PRINTS" id="PR00465">
    <property type="entry name" value="EP450IV"/>
</dbReference>
<gene>
    <name evidence="8" type="ORF">BJ991_002460</name>
</gene>
<dbReference type="InterPro" id="IPR001128">
    <property type="entry name" value="Cyt_P450"/>
</dbReference>
<dbReference type="PANTHER" id="PTHR24286">
    <property type="entry name" value="CYTOCHROME P450 26"/>
    <property type="match status" value="1"/>
</dbReference>
<keyword evidence="9" id="KW-1185">Reference proteome</keyword>
<evidence type="ECO:0000256" key="6">
    <source>
        <dbReference type="ARBA" id="ARBA00023033"/>
    </source>
</evidence>
<dbReference type="RefSeq" id="WP_179490393.1">
    <property type="nucleotide sequence ID" value="NZ_JACCBV010000001.1"/>
</dbReference>
<comment type="similarity">
    <text evidence="1">Belongs to the cytochrome P450 family.</text>
</comment>
<comment type="cofactor">
    <cofactor evidence="7">
        <name>heme</name>
        <dbReference type="ChEBI" id="CHEBI:30413"/>
    </cofactor>
</comment>
<dbReference type="PANTHER" id="PTHR24286:SF384">
    <property type="entry name" value="P450, PUTATIVE (EUROFUNG)-RELATED"/>
    <property type="match status" value="1"/>
</dbReference>
<dbReference type="EMBL" id="JACCBV010000001">
    <property type="protein sequence ID" value="NYE20432.1"/>
    <property type="molecule type" value="Genomic_DNA"/>
</dbReference>
<dbReference type="GO" id="GO:0004497">
    <property type="term" value="F:monooxygenase activity"/>
    <property type="evidence" value="ECO:0007669"/>
    <property type="project" value="UniProtKB-KW"/>
</dbReference>
<dbReference type="GO" id="GO:0020037">
    <property type="term" value="F:heme binding"/>
    <property type="evidence" value="ECO:0007669"/>
    <property type="project" value="InterPro"/>
</dbReference>
<evidence type="ECO:0000256" key="7">
    <source>
        <dbReference type="PIRSR" id="PIRSR602403-1"/>
    </source>
</evidence>
<protein>
    <submittedName>
        <fullName evidence="8">Cytochrome P450</fullName>
    </submittedName>
</protein>
<keyword evidence="4" id="KW-0560">Oxidoreductase</keyword>
<evidence type="ECO:0000256" key="5">
    <source>
        <dbReference type="ARBA" id="ARBA00023004"/>
    </source>
</evidence>
<dbReference type="Pfam" id="PF00067">
    <property type="entry name" value="p450"/>
    <property type="match status" value="1"/>
</dbReference>
<keyword evidence="6" id="KW-0503">Monooxygenase</keyword>
<dbReference type="AlphaFoldDB" id="A0A7Y9GPT5"/>
<evidence type="ECO:0000256" key="1">
    <source>
        <dbReference type="ARBA" id="ARBA00010617"/>
    </source>
</evidence>
<dbReference type="Proteomes" id="UP000576969">
    <property type="component" value="Unassembled WGS sequence"/>
</dbReference>
<name>A0A7Y9GPT5_9MICO</name>
<evidence type="ECO:0000256" key="3">
    <source>
        <dbReference type="ARBA" id="ARBA00022723"/>
    </source>
</evidence>
<evidence type="ECO:0000313" key="9">
    <source>
        <dbReference type="Proteomes" id="UP000576969"/>
    </source>
</evidence>
<evidence type="ECO:0000256" key="2">
    <source>
        <dbReference type="ARBA" id="ARBA00022617"/>
    </source>
</evidence>
<sequence>MRRENPLPPGRFGLPWVGESLAIVRSNHGFYTDRFAKYGPVFKTRLFGINFVVFSGHEAFHTFATDPRIERGGADPISVEQLFLNSLALLDGSDHRLRKAVMLRAVGYRSAIEAYLPRMQALMQSMIDGWVDRGTETVLPELQMFAARLSGALYTGDESEEAAEELNRVVADMRGGFQTIPFPIPGTPYARAIRARNRLIQIVDDALARHQTSDNYDDIVSRMLHAASESGVDAEELKGDIRHLVFASQGGYFVPLTLLTMALGQHPEIVEKARAEIDRIAPSGQLTMDQIEELEYLEQITKEVRRYFAMNSATFFGRVKKSMEVAGHRIPAGWGAIGAIHINMRNEDVFEDPERFDPDRFEADAEAALPQGSYVPHGGGLATHHRCPGENIVTVAMKMYLVLLLRRATWTLPPQDLELTNELFPLPESGLVVTFHAHAPVTATA</sequence>
<organism evidence="8 9">
    <name type="scientific">Microbacterium immunditiarum</name>
    <dbReference type="NCBI Taxonomy" id="337480"/>
    <lineage>
        <taxon>Bacteria</taxon>
        <taxon>Bacillati</taxon>
        <taxon>Actinomycetota</taxon>
        <taxon>Actinomycetes</taxon>
        <taxon>Micrococcales</taxon>
        <taxon>Microbacteriaceae</taxon>
        <taxon>Microbacterium</taxon>
    </lineage>
</organism>
<dbReference type="GO" id="GO:0016705">
    <property type="term" value="F:oxidoreductase activity, acting on paired donors, with incorporation or reduction of molecular oxygen"/>
    <property type="evidence" value="ECO:0007669"/>
    <property type="project" value="InterPro"/>
</dbReference>
<evidence type="ECO:0000313" key="8">
    <source>
        <dbReference type="EMBL" id="NYE20432.1"/>
    </source>
</evidence>
<dbReference type="InterPro" id="IPR002403">
    <property type="entry name" value="Cyt_P450_E_grp-IV"/>
</dbReference>
<dbReference type="GO" id="GO:0016125">
    <property type="term" value="P:sterol metabolic process"/>
    <property type="evidence" value="ECO:0007669"/>
    <property type="project" value="TreeGrafter"/>
</dbReference>
<accession>A0A7Y9GPT5</accession>
<dbReference type="InterPro" id="IPR036396">
    <property type="entry name" value="Cyt_P450_sf"/>
</dbReference>
<proteinExistence type="inferred from homology"/>
<comment type="caution">
    <text evidence="8">The sequence shown here is derived from an EMBL/GenBank/DDBJ whole genome shotgun (WGS) entry which is preliminary data.</text>
</comment>
<keyword evidence="5 7" id="KW-0408">Iron</keyword>
<dbReference type="Gene3D" id="1.10.630.10">
    <property type="entry name" value="Cytochrome P450"/>
    <property type="match status" value="1"/>
</dbReference>
<feature type="binding site" description="axial binding residue" evidence="7">
    <location>
        <position position="387"/>
    </location>
    <ligand>
        <name>heme</name>
        <dbReference type="ChEBI" id="CHEBI:30413"/>
    </ligand>
    <ligandPart>
        <name>Fe</name>
        <dbReference type="ChEBI" id="CHEBI:18248"/>
    </ligandPart>
</feature>
<reference evidence="8 9" key="1">
    <citation type="submission" date="2020-07" db="EMBL/GenBank/DDBJ databases">
        <title>Sequencing the genomes of 1000 actinobacteria strains.</title>
        <authorList>
            <person name="Klenk H.-P."/>
        </authorList>
    </citation>
    <scope>NUCLEOTIDE SEQUENCE [LARGE SCALE GENOMIC DNA]</scope>
    <source>
        <strain evidence="8 9">DSM 24662</strain>
    </source>
</reference>